<dbReference type="FunFam" id="2.60.40.150:FF:000034">
    <property type="entry name" value="otoferlin isoform X2"/>
    <property type="match status" value="1"/>
</dbReference>
<evidence type="ECO:0000256" key="6">
    <source>
        <dbReference type="ARBA" id="ARBA00022989"/>
    </source>
</evidence>
<dbReference type="CDD" id="cd04037">
    <property type="entry name" value="C2E_Ferlin"/>
    <property type="match status" value="1"/>
</dbReference>
<dbReference type="Pfam" id="PF00168">
    <property type="entry name" value="C2"/>
    <property type="match status" value="6"/>
</dbReference>
<dbReference type="InterPro" id="IPR035892">
    <property type="entry name" value="C2_domain_sf"/>
</dbReference>
<gene>
    <name evidence="12" type="ORF">P4O66_006185</name>
</gene>
<dbReference type="Pfam" id="PF16165">
    <property type="entry name" value="Ferlin_C"/>
    <property type="match status" value="2"/>
</dbReference>
<keyword evidence="4" id="KW-0677">Repeat</keyword>
<dbReference type="InterPro" id="IPR037725">
    <property type="entry name" value="C2F_Ferlin"/>
</dbReference>
<dbReference type="InterPro" id="IPR037720">
    <property type="entry name" value="C2B_Ferlin"/>
</dbReference>
<dbReference type="SMART" id="SM01202">
    <property type="entry name" value="FerI"/>
    <property type="match status" value="1"/>
</dbReference>
<dbReference type="CDD" id="cd04011">
    <property type="entry name" value="C2B_Ferlin"/>
    <property type="match status" value="1"/>
</dbReference>
<dbReference type="GO" id="GO:0016020">
    <property type="term" value="C:membrane"/>
    <property type="evidence" value="ECO:0007669"/>
    <property type="project" value="UniProtKB-SubCell"/>
</dbReference>
<dbReference type="InterPro" id="IPR012561">
    <property type="entry name" value="Ferlin_B-domain"/>
</dbReference>
<dbReference type="Pfam" id="PF08151">
    <property type="entry name" value="FerI"/>
    <property type="match status" value="1"/>
</dbReference>
<dbReference type="CDD" id="cd04018">
    <property type="entry name" value="C2C_Ferlin"/>
    <property type="match status" value="1"/>
</dbReference>
<feature type="compositionally biased region" description="Basic and acidic residues" evidence="9">
    <location>
        <begin position="2491"/>
        <end position="2502"/>
    </location>
</feature>
<dbReference type="CDD" id="cd08374">
    <property type="entry name" value="C2F_Ferlin"/>
    <property type="match status" value="1"/>
</dbReference>
<keyword evidence="13" id="KW-1185">Reference proteome</keyword>
<dbReference type="CDD" id="cd08373">
    <property type="entry name" value="C2A_Ferlin"/>
    <property type="match status" value="1"/>
</dbReference>
<dbReference type="GO" id="GO:0007009">
    <property type="term" value="P:plasma membrane organization"/>
    <property type="evidence" value="ECO:0007669"/>
    <property type="project" value="TreeGrafter"/>
</dbReference>
<keyword evidence="7 10" id="KW-0472">Membrane</keyword>
<feature type="compositionally biased region" description="Basic residues" evidence="9">
    <location>
        <begin position="611"/>
        <end position="623"/>
    </location>
</feature>
<feature type="transmembrane region" description="Helical" evidence="10">
    <location>
        <begin position="1993"/>
        <end position="2016"/>
    </location>
</feature>
<feature type="transmembrane region" description="Helical" evidence="10">
    <location>
        <begin position="2621"/>
        <end position="2642"/>
    </location>
</feature>
<keyword evidence="5" id="KW-0106">Calcium</keyword>
<dbReference type="Pfam" id="PF08150">
    <property type="entry name" value="FerB"/>
    <property type="match status" value="1"/>
</dbReference>
<dbReference type="InterPro" id="IPR037722">
    <property type="entry name" value="C2C_Ferlin"/>
</dbReference>
<keyword evidence="2 10" id="KW-0812">Transmembrane</keyword>
<dbReference type="InterPro" id="IPR012968">
    <property type="entry name" value="FerIin_dom"/>
</dbReference>
<protein>
    <recommendedName>
        <fullName evidence="11">C2 domain-containing protein</fullName>
    </recommendedName>
</protein>
<feature type="domain" description="C2" evidence="11">
    <location>
        <begin position="1552"/>
        <end position="1667"/>
    </location>
</feature>
<dbReference type="SUPFAM" id="SSF49562">
    <property type="entry name" value="C2 domain (Calcium/lipid-binding domain, CaLB)"/>
    <property type="match status" value="7"/>
</dbReference>
<evidence type="ECO:0000259" key="11">
    <source>
        <dbReference type="PROSITE" id="PS50004"/>
    </source>
</evidence>
<evidence type="ECO:0000256" key="7">
    <source>
        <dbReference type="ARBA" id="ARBA00023136"/>
    </source>
</evidence>
<dbReference type="CDD" id="cd04017">
    <property type="entry name" value="C2D_Ferlin"/>
    <property type="match status" value="1"/>
</dbReference>
<feature type="domain" description="C2" evidence="11">
    <location>
        <begin position="407"/>
        <end position="545"/>
    </location>
</feature>
<feature type="transmembrane region" description="Helical" evidence="10">
    <location>
        <begin position="1965"/>
        <end position="1987"/>
    </location>
</feature>
<evidence type="ECO:0000256" key="8">
    <source>
        <dbReference type="SAM" id="Coils"/>
    </source>
</evidence>
<dbReference type="SMART" id="SM00239">
    <property type="entry name" value="C2"/>
    <property type="match status" value="6"/>
</dbReference>
<feature type="transmembrane region" description="Helical" evidence="10">
    <location>
        <begin position="1812"/>
        <end position="1832"/>
    </location>
</feature>
<feature type="region of interest" description="Disordered" evidence="9">
    <location>
        <begin position="611"/>
        <end position="644"/>
    </location>
</feature>
<dbReference type="InterPro" id="IPR037724">
    <property type="entry name" value="C2E_Ferlin"/>
</dbReference>
<evidence type="ECO:0000256" key="2">
    <source>
        <dbReference type="ARBA" id="ARBA00022692"/>
    </source>
</evidence>
<evidence type="ECO:0000313" key="13">
    <source>
        <dbReference type="Proteomes" id="UP001239994"/>
    </source>
</evidence>
<dbReference type="InterPro" id="IPR037723">
    <property type="entry name" value="C2D_Ferlin"/>
</dbReference>
<keyword evidence="6 10" id="KW-1133">Transmembrane helix</keyword>
<evidence type="ECO:0000256" key="10">
    <source>
        <dbReference type="SAM" id="Phobius"/>
    </source>
</evidence>
<dbReference type="Proteomes" id="UP001239994">
    <property type="component" value="Unassembled WGS sequence"/>
</dbReference>
<keyword evidence="3" id="KW-0479">Metal-binding</keyword>
<dbReference type="Gene3D" id="2.60.40.150">
    <property type="entry name" value="C2 domain"/>
    <property type="match status" value="6"/>
</dbReference>
<sequence length="2653" mass="301317">MSFSVHLKRISNLPGKYDRKVELSFRDFTHKTKILQCENIAIFNEHFRWPHYGKIVKDEVLCISVYNCSKMFSNRLLGKLVISLQHAVTAGRLVLREPLTDSNYSLTSIYVELEVRYHPVQGTAGAWSSEDFLKEDESEEESDLVIKNTGFLEPGCVHSCHHLFWMTCSSFRCYLCLNLHDHASTVLCNFRKNQLDRETRLLGRSLLRMSNDDGDNDDEDDYDDDYDFSDMDCTNMTFTPILSRCRALSKRELAAAPKVKSFQVNVNVIEAQKLVGVNINPAVYITMGDEKKHTTTQKSTNCPFYNENFMFEFQETQDVLFDKVIEISVVHKKTLAFLMTRLGTFKIDMSTIYQQPDHRFYQKWAPLTDPKDTRSGVKGYVKCTLSVIMKGDCIAIASLPPVTSQNDDVEKNLLLPKRMPVERPWAKFLLKIYRAEDLPSMNAGFLGSFSKMMGDKKVFIDPYVQVTFAGQQGETSVESNTNTPEWNEQISFIEQFPPLARRIKIQVLDDANIGEVAVATHFLDLQQISNPSRNGFNPTFGPSWVNLYGSPQNSALRDIHRDLNEGLSEGIFYRGRVLLSLVVEIYSSPTAAIAVDSKAVANVKSTLNRLTLKRKSRKSKKQRKDNEGAPEHSGPTEDPADSVSEVPPAVTVEVEEMHPLPENYTGEKEEFLLFASFFEVTMMDPSIGSKYVTFELSIGNYGKMTDVVVKSKKKGTQEEVADDRQALLESEDELEAEGLPALSPQHKSVTAARRPQPTGYDGSFSCIPLLHEKPCVFVWNRFEDHTFRYHNCNWLSKMADRLEFGTDEVEMLLKRPRSNAKERLIEVMLEFVSTCKQYSASLDRKRQARPNNLDKCRMDYIKRNIIILAKQALRVQRRVTRRTVREKLCDVRRILKRVHFLAKEPQSTLPDVFLWMMSGDRRVAYTRIPAHSILFSLVEEEQGKDCGKLTTVYMKTPGGPLGEIFAKLEVYMWLGITKYSKNCVTSLPAEFRPIYEGVAFGTSIPPNMPPTKLVVEDSRYFQLRAHIYQARGIIAADDNGLSDPFAKVVFSTECQVTKIIEETLSPTWCELLLYEQILMEGSKDEFRNDPPVVIINLYDYNKLASPKDLGRAFAEPELKFVEEPYKKPTLKFFDISKGKSKAGELLAAFELIELDYSSFGEPVLPLDVDPRDLEYLEGQGCYVIPEGVRPVLRKFRIEVLYWGLRDLKRVNLFEVEKPQVRMECAGQMIESEEIENYKQNPNFSESVKHLDVVGLSGAACDKEILSSCFDNCACELPELVYLHPPLTIFVMEQRAFGRLVLVGTHVVQSLMHFAPKDLEEWKDEDEEEPEEKKPQKKSNPLQTVMSMDLRGLPLKDSKIPINPLNLLTAPLKKVTKKVEELEEEEPEKEELDWWSKYYASLAELEKQEENDEDMDDPQDGEGGNFNIAALEVEEDDAVIVEIEPPKPKRKKIATLKLYKSELENEFNQFMDWLHTFPLYKGKSNVEDEEDDDSDRIMGKYKGSFLIYPIASDDEEADFQITNGIPKNTPVKVLVRVYVVKVTHIAFGRIFILTSLSLFSFSRIPFSLIPLIAAKATNLAPVDPNGKADPYVVVNVGQQQQSSKERYIPKQLNPVFGEVFELTVSFPLETELTLSVFDYDLIGSDDVIGETRVDLENRFYSWHRAGCGVALYYDKDGYNKWRDAKKPSTILAELCRKNGIPTPEYREMEVKVLNKIFKIPEDAFPEGLPACLVNVHLDVRQKLKACSPLHKPATFTYESTYGHHGSAYDHHITACDRHINTYDLHSLFFTLALMTVTLALMPFTLALMTVTLALMPFTLALMTVTLALMPFTLALMPFTLALMLFTLALMTVTLALMPFRLALMPFTLELMFFTLALMTVTLTLMPFTLALMAVTSALMPFTLALMAVTSALMLFTLALVLFTLALMTVTLALMPFTLALMLFTLALMPFTLALMPFTLALMTVTLALITVTLALMTITLALMLFTLALMTVTLALITVTLALMPFTLELITVTLALMPFRLALMPFTLALMPFTLALMTVTLALMLFTLALMTVTLALMPFTLELITVTLALMPFRLALMPFTLALMTVTLALMPVTLALMLFTLALMTVTLALITVTLALMPVTLALMPFTLALMTVTLALMPVTLALMPFTLALMTVTLALMTVTLALMLFTLALMTVTLALMTVTLALMTVTLALMTVTLALMLFTLALMTVTLALMTVTLACRSPAPSELLKKNKKTEEDFAELEEHRALSVLQRWGEMREFCVGACPLVPEHVEVRSLLHEDKPGMPQGYVHMWIDMFPVDVPAPPPINITPRLPVSYELRVIIWNTDDVVLDDVNPFTGEPSSDIYVKGWIKGLEDNKQETDVHFNSLTGEGNFNWRFVFKFDYLPTEKEVTYKKKESIFSLDETEFRQPAVLVLQVWDYDRIGSNDFLGSIELRLSDMVRAAKSSEQCSVQMAKDRASPRFSIFRSKRMKGWWPLIKLKSQEDIEREEREAEQEKKNKKKKKKKRSKRSKMKPEDLQFVDSSGNTFLLMVLNTFLFMVLNTILLMVLNTFLFMGKVEAEFQLVTVEEAEKNPVGKARKEPEPLDKPNRPKTSFNWFVNPMKTFVFFIWKKYKKYIIALLILTILALFLFLILYTLPTHISQLIVNG</sequence>
<dbReference type="EMBL" id="JAROKS010000011">
    <property type="protein sequence ID" value="KAK1799647.1"/>
    <property type="molecule type" value="Genomic_DNA"/>
</dbReference>
<feature type="coiled-coil region" evidence="8">
    <location>
        <begin position="1364"/>
        <end position="1391"/>
    </location>
</feature>
<dbReference type="PANTHER" id="PTHR12546:SF36">
    <property type="entry name" value="FER-1-LIKE PROTEIN 4"/>
    <property type="match status" value="1"/>
</dbReference>
<comment type="subcellular location">
    <subcellularLocation>
        <location evidence="1">Membrane</location>
        <topology evidence="1">Single-pass membrane protein</topology>
    </subcellularLocation>
</comment>
<keyword evidence="8" id="KW-0175">Coiled coil</keyword>
<dbReference type="InterPro" id="IPR037726">
    <property type="entry name" value="C2A_Ferlin"/>
</dbReference>
<evidence type="ECO:0000256" key="4">
    <source>
        <dbReference type="ARBA" id="ARBA00022737"/>
    </source>
</evidence>
<feature type="transmembrane region" description="Helical" evidence="10">
    <location>
        <begin position="2057"/>
        <end position="2075"/>
    </location>
</feature>
<proteinExistence type="predicted"/>
<feature type="domain" description="C2" evidence="11">
    <location>
        <begin position="1"/>
        <end position="97"/>
    </location>
</feature>
<dbReference type="InterPro" id="IPR000008">
    <property type="entry name" value="C2_dom"/>
</dbReference>
<dbReference type="InterPro" id="IPR055072">
    <property type="entry name" value="Ferlin_DSRM"/>
</dbReference>
<dbReference type="InterPro" id="IPR032362">
    <property type="entry name" value="Ferlin_C"/>
</dbReference>
<feature type="region of interest" description="Disordered" evidence="9">
    <location>
        <begin position="1320"/>
        <end position="1343"/>
    </location>
</feature>
<feature type="domain" description="C2" evidence="11">
    <location>
        <begin position="1004"/>
        <end position="1132"/>
    </location>
</feature>
<feature type="region of interest" description="Disordered" evidence="9">
    <location>
        <begin position="2491"/>
        <end position="2520"/>
    </location>
</feature>
<comment type="caution">
    <text evidence="12">The sequence shown here is derived from an EMBL/GenBank/DDBJ whole genome shotgun (WGS) entry which is preliminary data.</text>
</comment>
<feature type="compositionally biased region" description="Basic residues" evidence="9">
    <location>
        <begin position="2503"/>
        <end position="2517"/>
    </location>
</feature>
<dbReference type="PANTHER" id="PTHR12546">
    <property type="entry name" value="FER-1-LIKE"/>
    <property type="match status" value="1"/>
</dbReference>
<dbReference type="Pfam" id="PF22901">
    <property type="entry name" value="dsrm_Ferlin"/>
    <property type="match status" value="1"/>
</dbReference>
<feature type="compositionally biased region" description="Acidic residues" evidence="9">
    <location>
        <begin position="1320"/>
        <end position="1329"/>
    </location>
</feature>
<organism evidence="12 13">
    <name type="scientific">Electrophorus voltai</name>
    <dbReference type="NCBI Taxonomy" id="2609070"/>
    <lineage>
        <taxon>Eukaryota</taxon>
        <taxon>Metazoa</taxon>
        <taxon>Chordata</taxon>
        <taxon>Craniata</taxon>
        <taxon>Vertebrata</taxon>
        <taxon>Euteleostomi</taxon>
        <taxon>Actinopterygii</taxon>
        <taxon>Neopterygii</taxon>
        <taxon>Teleostei</taxon>
        <taxon>Ostariophysi</taxon>
        <taxon>Gymnotiformes</taxon>
        <taxon>Gymnotoidei</taxon>
        <taxon>Gymnotidae</taxon>
        <taxon>Electrophorus</taxon>
    </lineage>
</organism>
<evidence type="ECO:0000256" key="9">
    <source>
        <dbReference type="SAM" id="MobiDB-lite"/>
    </source>
</evidence>
<accession>A0AAD8ZHL2</accession>
<feature type="transmembrane region" description="Helical" evidence="10">
    <location>
        <begin position="1870"/>
        <end position="1893"/>
    </location>
</feature>
<reference evidence="12" key="1">
    <citation type="submission" date="2023-03" db="EMBL/GenBank/DDBJ databases">
        <title>Electrophorus voltai genome.</title>
        <authorList>
            <person name="Bian C."/>
        </authorList>
    </citation>
    <scope>NUCLEOTIDE SEQUENCE</scope>
    <source>
        <strain evidence="12">CB-2022</strain>
        <tissue evidence="12">Muscle</tissue>
    </source>
</reference>
<evidence type="ECO:0000313" key="12">
    <source>
        <dbReference type="EMBL" id="KAK1799647.1"/>
    </source>
</evidence>
<feature type="transmembrane region" description="Helical" evidence="10">
    <location>
        <begin position="2028"/>
        <end position="2051"/>
    </location>
</feature>
<dbReference type="InterPro" id="IPR037721">
    <property type="entry name" value="Ferlin"/>
</dbReference>
<feature type="transmembrane region" description="Helical" evidence="10">
    <location>
        <begin position="1786"/>
        <end position="1806"/>
    </location>
</feature>
<feature type="transmembrane region" description="Helical" evidence="10">
    <location>
        <begin position="2533"/>
        <end position="2554"/>
    </location>
</feature>
<evidence type="ECO:0000256" key="5">
    <source>
        <dbReference type="ARBA" id="ARBA00022837"/>
    </source>
</evidence>
<feature type="transmembrane region" description="Helical" evidence="10">
    <location>
        <begin position="1931"/>
        <end position="1953"/>
    </location>
</feature>
<name>A0AAD8ZHL2_9TELE</name>
<dbReference type="GO" id="GO:0046872">
    <property type="term" value="F:metal ion binding"/>
    <property type="evidence" value="ECO:0007669"/>
    <property type="project" value="UniProtKB-KW"/>
</dbReference>
<feature type="domain" description="C2" evidence="11">
    <location>
        <begin position="2307"/>
        <end position="2456"/>
    </location>
</feature>
<feature type="transmembrane region" description="Helical" evidence="10">
    <location>
        <begin position="1900"/>
        <end position="1925"/>
    </location>
</feature>
<dbReference type="PROSITE" id="PS50004">
    <property type="entry name" value="C2"/>
    <property type="match status" value="6"/>
</dbReference>
<feature type="domain" description="C2" evidence="11">
    <location>
        <begin position="245"/>
        <end position="365"/>
    </location>
</feature>
<evidence type="ECO:0000256" key="3">
    <source>
        <dbReference type="ARBA" id="ARBA00022723"/>
    </source>
</evidence>
<dbReference type="SMART" id="SM01201">
    <property type="entry name" value="FerB"/>
    <property type="match status" value="1"/>
</dbReference>
<feature type="transmembrane region" description="Helical" evidence="10">
    <location>
        <begin position="1839"/>
        <end position="1858"/>
    </location>
</feature>
<evidence type="ECO:0000256" key="1">
    <source>
        <dbReference type="ARBA" id="ARBA00004167"/>
    </source>
</evidence>